<dbReference type="Proteomes" id="UP001180845">
    <property type="component" value="Unassembled WGS sequence"/>
</dbReference>
<dbReference type="PANTHER" id="PTHR37938:SF1">
    <property type="entry name" value="BLL0215 PROTEIN"/>
    <property type="match status" value="1"/>
</dbReference>
<dbReference type="RefSeq" id="WP_310271608.1">
    <property type="nucleotide sequence ID" value="NZ_JAVDXW010000001.1"/>
</dbReference>
<dbReference type="AlphaFoldDB" id="A0AAE4CL24"/>
<dbReference type="PANTHER" id="PTHR37938">
    <property type="entry name" value="BLL0215 PROTEIN"/>
    <property type="match status" value="1"/>
</dbReference>
<keyword evidence="2" id="KW-0472">Membrane</keyword>
<evidence type="ECO:0000259" key="3">
    <source>
        <dbReference type="Pfam" id="PF03703"/>
    </source>
</evidence>
<accession>A0AAE4CL24</accession>
<feature type="domain" description="YdbS-like PH" evidence="3">
    <location>
        <begin position="78"/>
        <end position="150"/>
    </location>
</feature>
<comment type="caution">
    <text evidence="4">The sequence shown here is derived from an EMBL/GenBank/DDBJ whole genome shotgun (WGS) entry which is preliminary data.</text>
</comment>
<evidence type="ECO:0000313" key="5">
    <source>
        <dbReference type="Proteomes" id="UP001180845"/>
    </source>
</evidence>
<organism evidence="4 5">
    <name type="scientific">Haloactinomyces albus</name>
    <dbReference type="NCBI Taxonomy" id="1352928"/>
    <lineage>
        <taxon>Bacteria</taxon>
        <taxon>Bacillati</taxon>
        <taxon>Actinomycetota</taxon>
        <taxon>Actinomycetes</taxon>
        <taxon>Actinopolysporales</taxon>
        <taxon>Actinopolysporaceae</taxon>
        <taxon>Haloactinomyces</taxon>
    </lineage>
</organism>
<feature type="transmembrane region" description="Helical" evidence="2">
    <location>
        <begin position="53"/>
        <end position="76"/>
    </location>
</feature>
<dbReference type="EMBL" id="JAVDXW010000001">
    <property type="protein sequence ID" value="MDR7301329.1"/>
    <property type="molecule type" value="Genomic_DNA"/>
</dbReference>
<sequence length="179" mass="20157">MAYPDDLLGADEHVVVHRHPHWKTLIVPVLVFLGVVGGGTYLAALAMGTDWQVPVWITLAALGGSLIIGLTLAPLLRWRTTHFVVTSHRLMVREGVFTRSGIDIPMSRINSVRFRHGIVDRMLGSGTLIVESASDEPLEFDDIPGVERVHSLLYREVNDDSDDDDRYRREPESRWEGEY</sequence>
<evidence type="ECO:0000256" key="1">
    <source>
        <dbReference type="SAM" id="MobiDB-lite"/>
    </source>
</evidence>
<evidence type="ECO:0000313" key="4">
    <source>
        <dbReference type="EMBL" id="MDR7301329.1"/>
    </source>
</evidence>
<keyword evidence="2" id="KW-1133">Transmembrane helix</keyword>
<protein>
    <submittedName>
        <fullName evidence="4">Membrane protein YdbT with pleckstrin-like domain</fullName>
    </submittedName>
</protein>
<feature type="region of interest" description="Disordered" evidence="1">
    <location>
        <begin position="157"/>
        <end position="179"/>
    </location>
</feature>
<evidence type="ECO:0000256" key="2">
    <source>
        <dbReference type="SAM" id="Phobius"/>
    </source>
</evidence>
<reference evidence="4" key="1">
    <citation type="submission" date="2023-07" db="EMBL/GenBank/DDBJ databases">
        <title>Sequencing the genomes of 1000 actinobacteria strains.</title>
        <authorList>
            <person name="Klenk H.-P."/>
        </authorList>
    </citation>
    <scope>NUCLEOTIDE SEQUENCE</scope>
    <source>
        <strain evidence="4">DSM 45977</strain>
    </source>
</reference>
<dbReference type="Pfam" id="PF03703">
    <property type="entry name" value="bPH_2"/>
    <property type="match status" value="1"/>
</dbReference>
<feature type="compositionally biased region" description="Basic and acidic residues" evidence="1">
    <location>
        <begin position="165"/>
        <end position="179"/>
    </location>
</feature>
<name>A0AAE4CL24_9ACTN</name>
<keyword evidence="2" id="KW-0812">Transmembrane</keyword>
<dbReference type="InterPro" id="IPR005182">
    <property type="entry name" value="YdbS-like_PH"/>
</dbReference>
<proteinExistence type="predicted"/>
<feature type="transmembrane region" description="Helical" evidence="2">
    <location>
        <begin position="25"/>
        <end position="47"/>
    </location>
</feature>
<keyword evidence="5" id="KW-1185">Reference proteome</keyword>
<gene>
    <name evidence="4" type="ORF">JOF55_001510</name>
</gene>